<dbReference type="GO" id="GO:0046875">
    <property type="term" value="F:ephrin receptor binding"/>
    <property type="evidence" value="ECO:0007669"/>
    <property type="project" value="InterPro"/>
</dbReference>
<feature type="disulfide bond" evidence="8">
    <location>
        <begin position="178"/>
        <end position="218"/>
    </location>
</feature>
<dbReference type="GO" id="GO:0098552">
    <property type="term" value="C:side of membrane"/>
    <property type="evidence" value="ECO:0007669"/>
    <property type="project" value="UniProtKB-KW"/>
</dbReference>
<keyword evidence="2" id="KW-0336">GPI-anchor</keyword>
<evidence type="ECO:0000256" key="10">
    <source>
        <dbReference type="SAM" id="MobiDB-lite"/>
    </source>
</evidence>
<dbReference type="AlphaFoldDB" id="A0A6I9PUB1"/>
<evidence type="ECO:0000256" key="4">
    <source>
        <dbReference type="ARBA" id="ARBA00023136"/>
    </source>
</evidence>
<dbReference type="InterPro" id="IPR008972">
    <property type="entry name" value="Cupredoxin"/>
</dbReference>
<evidence type="ECO:0000313" key="12">
    <source>
        <dbReference type="Proteomes" id="UP000504611"/>
    </source>
</evidence>
<dbReference type="Gene3D" id="2.60.40.420">
    <property type="entry name" value="Cupredoxins - blue copper proteins"/>
    <property type="match status" value="1"/>
</dbReference>
<gene>
    <name evidence="13" type="primary">efna3b</name>
</gene>
<evidence type="ECO:0000256" key="7">
    <source>
        <dbReference type="ARBA" id="ARBA00023288"/>
    </source>
</evidence>
<protein>
    <submittedName>
        <fullName evidence="13">Ephrin-A3b</fullName>
    </submittedName>
</protein>
<comment type="caution">
    <text evidence="8">Lacks conserved residue(s) required for the propagation of feature annotation.</text>
</comment>
<dbReference type="PRINTS" id="PR01347">
    <property type="entry name" value="EPHRIN"/>
</dbReference>
<dbReference type="InterPro" id="IPR034252">
    <property type="entry name" value="Ephrin-A_Ecto"/>
</dbReference>
<evidence type="ECO:0000256" key="6">
    <source>
        <dbReference type="ARBA" id="ARBA00023180"/>
    </source>
</evidence>
<dbReference type="InterPro" id="IPR031328">
    <property type="entry name" value="Ephrin"/>
</dbReference>
<dbReference type="CDD" id="cd10425">
    <property type="entry name" value="Ephrin-A_Ectodomain"/>
    <property type="match status" value="1"/>
</dbReference>
<dbReference type="PANTHER" id="PTHR11304">
    <property type="entry name" value="EPHRIN"/>
    <property type="match status" value="1"/>
</dbReference>
<dbReference type="RefSeq" id="XP_010788901.1">
    <property type="nucleotide sequence ID" value="XM_010790599.1"/>
</dbReference>
<keyword evidence="7" id="KW-0449">Lipoprotein</keyword>
<evidence type="ECO:0000256" key="5">
    <source>
        <dbReference type="ARBA" id="ARBA00023157"/>
    </source>
</evidence>
<dbReference type="GO" id="GO:0007411">
    <property type="term" value="P:axon guidance"/>
    <property type="evidence" value="ECO:0007669"/>
    <property type="project" value="TreeGrafter"/>
</dbReference>
<evidence type="ECO:0000259" key="11">
    <source>
        <dbReference type="PROSITE" id="PS51551"/>
    </source>
</evidence>
<dbReference type="OrthoDB" id="9940835at2759"/>
<dbReference type="KEGG" id="ncc:104962193"/>
<dbReference type="InterPro" id="IPR001799">
    <property type="entry name" value="Ephrin_RBD"/>
</dbReference>
<evidence type="ECO:0000256" key="9">
    <source>
        <dbReference type="RuleBase" id="RU004375"/>
    </source>
</evidence>
<dbReference type="CTD" id="117506"/>
<keyword evidence="5 8" id="KW-1015">Disulfide bond</keyword>
<dbReference type="PROSITE" id="PS01299">
    <property type="entry name" value="EPHRIN_RBD_1"/>
    <property type="match status" value="1"/>
</dbReference>
<comment type="subcellular location">
    <subcellularLocation>
        <location evidence="1">Membrane</location>
        <topology evidence="1">Lipid-anchor</topology>
        <topology evidence="1">GPI-anchor</topology>
    </subcellularLocation>
</comment>
<dbReference type="GO" id="GO:0048013">
    <property type="term" value="P:ephrin receptor signaling pathway"/>
    <property type="evidence" value="ECO:0007669"/>
    <property type="project" value="InterPro"/>
</dbReference>
<dbReference type="Pfam" id="PF00812">
    <property type="entry name" value="Ephrin"/>
    <property type="match status" value="1"/>
</dbReference>
<evidence type="ECO:0000256" key="2">
    <source>
        <dbReference type="ARBA" id="ARBA00022622"/>
    </source>
</evidence>
<dbReference type="GO" id="GO:0005886">
    <property type="term" value="C:plasma membrane"/>
    <property type="evidence" value="ECO:0007669"/>
    <property type="project" value="TreeGrafter"/>
</dbReference>
<reference evidence="13" key="1">
    <citation type="submission" date="2025-08" db="UniProtKB">
        <authorList>
            <consortium name="RefSeq"/>
        </authorList>
    </citation>
    <scope>IDENTIFICATION</scope>
    <source>
        <tissue evidence="13">Muscle</tissue>
    </source>
</reference>
<name>A0A6I9PUB1_9TELE</name>
<keyword evidence="6" id="KW-0325">Glycoprotein</keyword>
<dbReference type="PROSITE" id="PS51551">
    <property type="entry name" value="EPHRIN_RBD_2"/>
    <property type="match status" value="1"/>
</dbReference>
<keyword evidence="4 9" id="KW-0472">Membrane</keyword>
<proteinExistence type="inferred from homology"/>
<keyword evidence="12" id="KW-1185">Reference proteome</keyword>
<dbReference type="Proteomes" id="UP000504611">
    <property type="component" value="Unplaced"/>
</dbReference>
<dbReference type="PANTHER" id="PTHR11304:SF5">
    <property type="entry name" value="EPHRIN-A3"/>
    <property type="match status" value="1"/>
</dbReference>
<evidence type="ECO:0000256" key="8">
    <source>
        <dbReference type="PROSITE-ProRule" id="PRU00884"/>
    </source>
</evidence>
<accession>A0A6I9PUB1</accession>
<keyword evidence="3" id="KW-0732">Signal</keyword>
<organism evidence="12 13">
    <name type="scientific">Notothenia coriiceps</name>
    <name type="common">black rockcod</name>
    <dbReference type="NCBI Taxonomy" id="8208"/>
    <lineage>
        <taxon>Eukaryota</taxon>
        <taxon>Metazoa</taxon>
        <taxon>Chordata</taxon>
        <taxon>Craniata</taxon>
        <taxon>Vertebrata</taxon>
        <taxon>Euteleostomi</taxon>
        <taxon>Actinopterygii</taxon>
        <taxon>Neopterygii</taxon>
        <taxon>Teleostei</taxon>
        <taxon>Neoteleostei</taxon>
        <taxon>Acanthomorphata</taxon>
        <taxon>Eupercaria</taxon>
        <taxon>Perciformes</taxon>
        <taxon>Notothenioidei</taxon>
        <taxon>Nototheniidae</taxon>
        <taxon>Notothenia</taxon>
    </lineage>
</organism>
<evidence type="ECO:0000256" key="3">
    <source>
        <dbReference type="ARBA" id="ARBA00022729"/>
    </source>
</evidence>
<evidence type="ECO:0000313" key="13">
    <source>
        <dbReference type="RefSeq" id="XP_010788901.1"/>
    </source>
</evidence>
<evidence type="ECO:0000256" key="1">
    <source>
        <dbReference type="ARBA" id="ARBA00004589"/>
    </source>
</evidence>
<dbReference type="SUPFAM" id="SSF49503">
    <property type="entry name" value="Cupredoxins"/>
    <property type="match status" value="1"/>
</dbReference>
<sequence>MTSDSAGGVSRPVFWALTSGSGWESVMPARWLLLLHYKANHSTLRDPTKRKHTRLGHLACMYGPRRQVPRLEASEAIKGEATALHIGGGVGYEGKSSGCWAGEGGAHQRDIFQQEPRHPWQLAPRSVNPQKALIFKPPDPDPNTSVSGTRVPCDSGRNLRREGYTMQVNVNDYLDIYCPHYNDSQRMVGTGEQYILYMVSYRGYRNCDPQLGFKRWECNRPHAPHAPIKFSEKFQRYSAFSLGYEFHVGQEYYYISTPTHHHGRSCLRLRVYVCCSTASDVDDEPEPTEPDYTLRPGLKLEDSDEYNPFIPKLEKSVSGSSPSRDRLLLTVTMLLLAALFIS</sequence>
<feature type="region of interest" description="Disordered" evidence="10">
    <location>
        <begin position="135"/>
        <end position="154"/>
    </location>
</feature>
<feature type="domain" description="Ephrin RBD" evidence="11">
    <location>
        <begin position="146"/>
        <end position="277"/>
    </location>
</feature>
<comment type="similarity">
    <text evidence="8 9">Belongs to the ephrin family.</text>
</comment>
<dbReference type="InterPro" id="IPR019765">
    <property type="entry name" value="Ephrin_CS"/>
</dbReference>